<feature type="compositionally biased region" description="Basic and acidic residues" evidence="2">
    <location>
        <begin position="3063"/>
        <end position="3073"/>
    </location>
</feature>
<keyword evidence="1" id="KW-0813">Transport</keyword>
<feature type="compositionally biased region" description="Polar residues" evidence="2">
    <location>
        <begin position="3074"/>
        <end position="3086"/>
    </location>
</feature>
<sequence length="3606" mass="404081">VSLWGGDASFQNLDLRLEVLEEQLNLPFVFVSGHIHELLIHVPWVKITSEPIVVTINTIECILKLKDENITEANTATLQKKKEVVQEEAPPGYIKSIVTKVINNITIHCNNLILKYVEEDIVLSVNVKLLSMQTVDNKWEPAFTDVNTQEVMLRKVITIQDLTLCLDKMDASGKIEIYQDPVLYRCSMTIRMIINYHSNTSKRASITRLDLHCEKMEFSMTEQQVPMLLRLAALIMVLQTKQFPLSKEKSSIAVDEREDVIQDDTSQVVGTSTDAVGWGGWAWDIVSSVLPVDWDNNWSAEQQMAYSGHTIHLGVYIDDATLTFKTVESVKEQLFYKSRKLRYKSFLSLRLNGVVMDTLIQGITMTTFQVGVACIQLYPRGTCSCGHVEVVDGVQPPLYVIAGNLNTDYLKDSLFDKEAVENKGKKRDYKQGIDYHLTIASVEKLLERCPAFVMDYVYYVELPDDITPERLLEFGSNFEYSNFQERRIIRYLSGDLTIRLCSGIFHRIDTIKQAAAKYDYNPYIVTKPDPLIDELPPVTLEEYEALRENVSMTETKLILKTASLQLQLADHCVMGVPRQRKIVEARTTPLSPALTDDPFVSIECDEATATIVQPMYPFRLVACASKLTDLQPEMFIQCHAITDIHVTGAKSQLHLTKTCDTSIVMPFSVEASLKILLYPQYWRDIDMVQKSHSFQSDSVTITGTKAKLMAAVSIATSIFSSADTTNPLICSTLFNDACQEKCPVYLELYLENIMCKNVSSSVMISNELNVNSVKIFALNDSQQAFILSGPENYDGNDIGNVPLLSSVVQFPKNVELHTHTHPSLVSFKISEIRASLDPLFFEWLKYRATYHKSGSVHVLRSDSQQLITEGTSSDTGTRKKTFPSLYESVHSSSDKEKKRSAVTEKSKTLRYDETQKKTESKTEEEQQKLQKSGILVKLAESYSWWCNLVLNGYIGHIIIYIPSNTMSGIGADGIEQAKDRALIENQDLQIMIIKLPSLLIHSSNLNAESLNPYLQNLPVKLPESMWTCLALTTKTAAIQSNTLTALSICVHIDNSPILISLSEEQVVFMSNIVLNIIKILQTLYDSRENNTIIRQMSNEMQIVLPVIPQTPSTPTQIMYQEDTTTNSTVSTSKDDLGYEKDTLVVTAWIQWTITKVAIKLYITEQEDGSSLKLMLELEDIITSLDLQSVYMQLKSKITTATILHYIRGSHALNWDAGEYAGLVLCGREDNLEKGDDSGFLSFTLTRAKSGNVYTRWGTHKRHKSQKKEMLIDSALSMNGYISEIFIKMQMVDIILPLSVIGKYTQLVKPFARLGSSIEKSAEVTRGKSTPTSLIGIISLNNESLPLIHLEFKGFRLMMPALSHANKLQHDLLMLQVLDGIRITPDAENPICRTPLRTDIYQLAAQANILNVPGSAVEDRQYQINVKGVCAYTTTWRNYQLSINKRMSQSYLYTMNENPALEWNKLGNGSSLDPYFSTSPVLTKFDLCLIIAPAVTFKNDTIVCGSAIEVNCITDIELTINLDQIKLISTLNNEFITLLSGSFERTEDQNSFNNTVQRFPSGYQGIKPISGLKQTLDDPLDIDFMKDSGVDFEMSSVHSTIIGRSAVAETMILPPFEFLVNCGKVTLILYEVHNAFLDLEDDVDIHKTDCEDDNDNIKQPLFYLMINQPNIYFSQQHLSKKIQISCFDITTALGDAQNLNTIPTEKDFKIFMIETKYGDPHPDTGIPPSFATIKSETILGKNRQFFIEMGRPTKIHLSLSRLNQLYNIRNKVLSCFMDVDVTQVPAKKKEAVDSQNLTVPTKSRKFSVPDLHLSTKQIVLSLKTDTGAEIIISLASLNGNLSTLVRPDRIYSNLSIDSFIISAILNGNIKVLLNPWCCNITTCLLWESSYGSEVIPQIQIQADSESLYLDFGPDQIKIIKMVMQDCQLLLSEFASFSTSENKNEKQIVLSTEQHYKDDLKAGAFQFVDGTADELPFPYQVVFFAYPQQAMAWRYPQPRTLTRIHISPVPFEKDSLQTMDADGNYIDRISCILEYWSDSHMSYQRYADFYLSETDSYRLDLPERAPARAVACVWRVIISSNNKRSLSKSIVSARALAACLRIDSYFNPLLIPNVQIALNIGVLHVSLYNHIDITVYNNLPPPLDRYTLNGRIPEIQCFMSVEQKGAILVLNKWMDGSTLLDIGGTLSVHVLDYSHLTMQEVLDSLEGRLQLSLSDKIDASLTSNPFTLKLGPAITHTLAVSTRLWLASFDEEEKSVIVLTRYVIANDSNVPIRFGQSGTGDSILLESRQCNFYSWRQIGNQMIRISIEENAWVWSRPFPVNKDGIYVIEFNNSMTGTAVFVNVTSLSTTQKLVTFSGQLVISNQLMDNFEMRLVKYEADVGSKVTVSKEVYPVPGKSFPSSIMLESNRKMAMRLRFTNLTHLSWTGDIPLQPNVKWGQPWLVKVPLQERGQFLSIWVRIVTQTIQDKVKILAVLSPLYMIRSHLPVPVRVQMETPSLKMSSSTMVNGRGECQQLYCPGTFEHFHQLTFQLESGVSASNPYVPLSYSSVDQRKFFRRPDVEDIDKILRDLKDRKDDAKWPFQGDDTGEEWISAEQPQTHVQVKYQDAGLVSSTLLLELQPWCFVMNSLGCHISLVSEDTELCQIPHYGIVTPPKLEGTFHIGVGIGDTYYTSQTLQLARPDWSQSFYMPRINGIVPVDGNIKTFVDCGTSVSILSIGSSMHEDMRLVRIASSHVIANLTSQELCVATLAVHDEARDLQLPHDLTPCSLNVSPSEDQRQGTPIVQWYTLYTESNVEPLVLYVSLSLGHKWSCPIRADQAMSRKSVAIPNGSSTLPVIVTTQEDKGTTFIVIHNDDHPQLLIENACGFKILLGQADERGSEILPDSVHFTWMCEVDSGATFHHSLPCVSNRLPDTVVPSASNVLLFSTVQNDQVTEKASLKWSRGVNLSALSSTPMDQYLRLPSYGDVKLIMQNRCYTTHISIVPISQIEISAQDIRSRLLRKKSTAKDHDTIAPIPLKRSEEEKLLPYVQSSSSSTSLTSFFSAQEDILPMESIAVSSSSKQLIPKMTEKTRTDENQSRSSSDATSTNPREGSVTIYLRACTIAILHDINENAQRIEVASLSMTDLVVTVNSKARFINLNCYIGDLQLDNQLFDQGGFDFPVVLINQNPLPNREMIFYSNNCLMTNMEKIKQDSLIAVEYIWEVNGCMIAISNAIYIPDYIMIDSKILSKPLRLQNFVIEPLSILLSVHTSVRLYVALDHSPLYFGIFERKNLLTTPYRLGNALTMHYLSGAIFGAGWVVGSLEILGSPGGLAQALGSGLRDFVSLPFQGLLQGPWGFVVGITHGSASLMKHVTAAAVAGLAHHPLQQMWSGEATTKSLVTGVGLGLVGVVTKPLSGAAELVALTGQGLLQGAGWNSLPTPRQRPIVQYTTGNNSTSVRYTWRLSPLLDHSHDSILHVTSADYVIHQGSNRAVTLVLTRQALLLVNMAEDSVERIFSLRELTSVDHIAESTMLCLYCPPAATQSSRPLSPVEHEMNQEMRARVEEYVRTSSTGLASVSTNSDRQSDTFEKTSSHPEHTLTFYVCPDTRNYLLSLFNIAKRQNQGSGFAVL</sequence>
<dbReference type="InterPro" id="IPR039782">
    <property type="entry name" value="VPS13B"/>
</dbReference>
<gene>
    <name evidence="4" type="ORF">RF55_3891</name>
</gene>
<comment type="caution">
    <text evidence="4">The sequence shown here is derived from an EMBL/GenBank/DDBJ whole genome shotgun (WGS) entry which is preliminary data.</text>
</comment>
<feature type="region of interest" description="Disordered" evidence="2">
    <location>
        <begin position="869"/>
        <end position="926"/>
    </location>
</feature>
<accession>A0A0J7KZS0</accession>
<feature type="region of interest" description="Disordered" evidence="2">
    <location>
        <begin position="3056"/>
        <end position="3086"/>
    </location>
</feature>
<evidence type="ECO:0000256" key="2">
    <source>
        <dbReference type="SAM" id="MobiDB-lite"/>
    </source>
</evidence>
<feature type="non-terminal residue" evidence="4">
    <location>
        <position position="1"/>
    </location>
</feature>
<evidence type="ECO:0000313" key="5">
    <source>
        <dbReference type="Proteomes" id="UP000036403"/>
    </source>
</evidence>
<feature type="region of interest" description="Disordered" evidence="2">
    <location>
        <begin position="3547"/>
        <end position="3568"/>
    </location>
</feature>
<dbReference type="EMBL" id="LBMM01001707">
    <property type="protein sequence ID" value="KMQ95861.1"/>
    <property type="molecule type" value="Genomic_DNA"/>
</dbReference>
<dbReference type="PANTHER" id="PTHR12517:SF0">
    <property type="entry name" value="INTERMEMBRANE LIPID TRANSFER PROTEIN VPS13B"/>
    <property type="match status" value="1"/>
</dbReference>
<feature type="domain" description="Chorein N-terminal" evidence="3">
    <location>
        <begin position="1"/>
        <end position="205"/>
    </location>
</feature>
<protein>
    <submittedName>
        <fullName evidence="4">Vacuolar protein sorting-associated protein 13b</fullName>
    </submittedName>
</protein>
<feature type="compositionally biased region" description="Basic and acidic residues" evidence="2">
    <location>
        <begin position="3559"/>
        <end position="3568"/>
    </location>
</feature>
<evidence type="ECO:0000256" key="1">
    <source>
        <dbReference type="ARBA" id="ARBA00022448"/>
    </source>
</evidence>
<keyword evidence="5" id="KW-1185">Reference proteome</keyword>
<name>A0A0J7KZS0_LASNI</name>
<dbReference type="Pfam" id="PF12624">
    <property type="entry name" value="VPS13_N"/>
    <property type="match status" value="1"/>
</dbReference>
<feature type="compositionally biased region" description="Basic and acidic residues" evidence="2">
    <location>
        <begin position="892"/>
        <end position="926"/>
    </location>
</feature>
<feature type="compositionally biased region" description="Polar residues" evidence="2">
    <location>
        <begin position="3547"/>
        <end position="3558"/>
    </location>
</feature>
<dbReference type="InterPro" id="IPR026854">
    <property type="entry name" value="VPS13_N"/>
</dbReference>
<organism evidence="4 5">
    <name type="scientific">Lasius niger</name>
    <name type="common">Black garden ant</name>
    <dbReference type="NCBI Taxonomy" id="67767"/>
    <lineage>
        <taxon>Eukaryota</taxon>
        <taxon>Metazoa</taxon>
        <taxon>Ecdysozoa</taxon>
        <taxon>Arthropoda</taxon>
        <taxon>Hexapoda</taxon>
        <taxon>Insecta</taxon>
        <taxon>Pterygota</taxon>
        <taxon>Neoptera</taxon>
        <taxon>Endopterygota</taxon>
        <taxon>Hymenoptera</taxon>
        <taxon>Apocrita</taxon>
        <taxon>Aculeata</taxon>
        <taxon>Formicoidea</taxon>
        <taxon>Formicidae</taxon>
        <taxon>Formicinae</taxon>
        <taxon>Lasius</taxon>
        <taxon>Lasius</taxon>
    </lineage>
</organism>
<dbReference type="OrthoDB" id="445152at2759"/>
<dbReference type="STRING" id="67767.A0A0J7KZS0"/>
<dbReference type="Proteomes" id="UP000036403">
    <property type="component" value="Unassembled WGS sequence"/>
</dbReference>
<dbReference type="PaxDb" id="67767-A0A0J7KZS0"/>
<dbReference type="PANTHER" id="PTHR12517">
    <property type="entry name" value="VACUOLAR PROTEIN SORTING-ASSOCIATED PROTEIN 13B"/>
    <property type="match status" value="1"/>
</dbReference>
<proteinExistence type="predicted"/>
<reference evidence="4 5" key="1">
    <citation type="submission" date="2015-04" db="EMBL/GenBank/DDBJ databases">
        <title>Lasius niger genome sequencing.</title>
        <authorList>
            <person name="Konorov E.A."/>
            <person name="Nikitin M.A."/>
            <person name="Kirill M.V."/>
            <person name="Chang P."/>
        </authorList>
    </citation>
    <scope>NUCLEOTIDE SEQUENCE [LARGE SCALE GENOMIC DNA]</scope>
    <source>
        <tissue evidence="4">Whole</tissue>
    </source>
</reference>
<evidence type="ECO:0000259" key="3">
    <source>
        <dbReference type="Pfam" id="PF12624"/>
    </source>
</evidence>
<evidence type="ECO:0000313" key="4">
    <source>
        <dbReference type="EMBL" id="KMQ95861.1"/>
    </source>
</evidence>